<protein>
    <recommendedName>
        <fullName evidence="4">Carboxypeptidase regulatory-like domain-containing protein</fullName>
    </recommendedName>
</protein>
<comment type="caution">
    <text evidence="2">The sequence shown here is derived from an EMBL/GenBank/DDBJ whole genome shotgun (WGS) entry which is preliminary data.</text>
</comment>
<proteinExistence type="predicted"/>
<dbReference type="AlphaFoldDB" id="A0A5C5X379"/>
<reference evidence="2 3" key="1">
    <citation type="submission" date="2019-02" db="EMBL/GenBank/DDBJ databases">
        <title>Deep-cultivation of Planctomycetes and their phenomic and genomic characterization uncovers novel biology.</title>
        <authorList>
            <person name="Wiegand S."/>
            <person name="Jogler M."/>
            <person name="Boedeker C."/>
            <person name="Pinto D."/>
            <person name="Vollmers J."/>
            <person name="Rivas-Marin E."/>
            <person name="Kohn T."/>
            <person name="Peeters S.H."/>
            <person name="Heuer A."/>
            <person name="Rast P."/>
            <person name="Oberbeckmann S."/>
            <person name="Bunk B."/>
            <person name="Jeske O."/>
            <person name="Meyerdierks A."/>
            <person name="Storesund J.E."/>
            <person name="Kallscheuer N."/>
            <person name="Luecker S."/>
            <person name="Lage O.M."/>
            <person name="Pohl T."/>
            <person name="Merkel B.J."/>
            <person name="Hornburger P."/>
            <person name="Mueller R.-W."/>
            <person name="Bruemmer F."/>
            <person name="Labrenz M."/>
            <person name="Spormann A.M."/>
            <person name="Op Den Camp H."/>
            <person name="Overmann J."/>
            <person name="Amann R."/>
            <person name="Jetten M.S.M."/>
            <person name="Mascher T."/>
            <person name="Medema M.H."/>
            <person name="Devos D.P."/>
            <person name="Kaster A.-K."/>
            <person name="Ovreas L."/>
            <person name="Rohde M."/>
            <person name="Galperin M.Y."/>
            <person name="Jogler C."/>
        </authorList>
    </citation>
    <scope>NUCLEOTIDE SEQUENCE [LARGE SCALE GENOMIC DNA]</scope>
    <source>
        <strain evidence="2 3">CA85</strain>
    </source>
</reference>
<dbReference type="EMBL" id="SJPK01000012">
    <property type="protein sequence ID" value="TWT56605.1"/>
    <property type="molecule type" value="Genomic_DNA"/>
</dbReference>
<dbReference type="Proteomes" id="UP000318053">
    <property type="component" value="Unassembled WGS sequence"/>
</dbReference>
<evidence type="ECO:0000313" key="2">
    <source>
        <dbReference type="EMBL" id="TWT56605.1"/>
    </source>
</evidence>
<evidence type="ECO:0008006" key="4">
    <source>
        <dbReference type="Google" id="ProtNLM"/>
    </source>
</evidence>
<gene>
    <name evidence="2" type="ORF">CA85_41390</name>
</gene>
<keyword evidence="3" id="KW-1185">Reference proteome</keyword>
<evidence type="ECO:0000256" key="1">
    <source>
        <dbReference type="SAM" id="SignalP"/>
    </source>
</evidence>
<feature type="chain" id="PRO_5022781601" description="Carboxypeptidase regulatory-like domain-containing protein" evidence="1">
    <location>
        <begin position="38"/>
        <end position="146"/>
    </location>
</feature>
<sequence length="146" mass="15623" precursor="true">MRFKLPMKLLIPLNFPAAILCTAMAFFATLSVGCSQAPPVGTVEGTVTLNGKPYDDAAVMFLDATTGQAAGTDIEDGGQFRLKESIPTGTYSVYLAPRTVPMEEGSPEAVKIDKSVPEKYWNEATTDVQAVVNEGENSVTIELMQS</sequence>
<name>A0A5C5X379_9BACT</name>
<evidence type="ECO:0000313" key="3">
    <source>
        <dbReference type="Proteomes" id="UP000318053"/>
    </source>
</evidence>
<accession>A0A5C5X379</accession>
<keyword evidence="1" id="KW-0732">Signal</keyword>
<feature type="signal peptide" evidence="1">
    <location>
        <begin position="1"/>
        <end position="37"/>
    </location>
</feature>
<organism evidence="2 3">
    <name type="scientific">Allorhodopirellula solitaria</name>
    <dbReference type="NCBI Taxonomy" id="2527987"/>
    <lineage>
        <taxon>Bacteria</taxon>
        <taxon>Pseudomonadati</taxon>
        <taxon>Planctomycetota</taxon>
        <taxon>Planctomycetia</taxon>
        <taxon>Pirellulales</taxon>
        <taxon>Pirellulaceae</taxon>
        <taxon>Allorhodopirellula</taxon>
    </lineage>
</organism>
<dbReference type="PROSITE" id="PS51257">
    <property type="entry name" value="PROKAR_LIPOPROTEIN"/>
    <property type="match status" value="1"/>
</dbReference>